<dbReference type="GO" id="GO:0030154">
    <property type="term" value="P:cell differentiation"/>
    <property type="evidence" value="ECO:0007669"/>
    <property type="project" value="UniProtKB-ARBA"/>
</dbReference>
<dbReference type="PANTHER" id="PTHR44170:SF6">
    <property type="entry name" value="CONTACTIN"/>
    <property type="match status" value="1"/>
</dbReference>
<dbReference type="SUPFAM" id="SSF48726">
    <property type="entry name" value="Immunoglobulin"/>
    <property type="match status" value="1"/>
</dbReference>
<dbReference type="Pfam" id="PF00041">
    <property type="entry name" value="fn3"/>
    <property type="match status" value="1"/>
</dbReference>
<dbReference type="SMART" id="SM00408">
    <property type="entry name" value="IGc2"/>
    <property type="match status" value="1"/>
</dbReference>
<dbReference type="InterPro" id="IPR007110">
    <property type="entry name" value="Ig-like_dom"/>
</dbReference>
<dbReference type="CDD" id="cd00096">
    <property type="entry name" value="Ig"/>
    <property type="match status" value="1"/>
</dbReference>
<dbReference type="GO" id="GO:0009653">
    <property type="term" value="P:anatomical structure morphogenesis"/>
    <property type="evidence" value="ECO:0007669"/>
    <property type="project" value="UniProtKB-ARBA"/>
</dbReference>
<sequence>MCINFSRHYHTILYPLSDVVFLGRQLATFSVPDAPAGIKAVVSSSTTILVTWLAPLKVNGVLTKYTLYMAVSSEQRMRELPSRTLGPGETSYVAEGVSTRDKYEFWVSASTQRGEGPPTEKVYVHPTTKVSAQIASFGGPLEVAWKEDVRLQCHSVGEPPPHVTWKHNSKNIIPTDRIQVRPNGSLFIRDVQKSDAGNLSCTAANTHGADSIT</sequence>
<dbReference type="InterPro" id="IPR003598">
    <property type="entry name" value="Ig_sub2"/>
</dbReference>
<dbReference type="Pfam" id="PF07679">
    <property type="entry name" value="I-set"/>
    <property type="match status" value="1"/>
</dbReference>
<keyword evidence="7" id="KW-1185">Reference proteome</keyword>
<proteinExistence type="predicted"/>
<dbReference type="SMART" id="SM00060">
    <property type="entry name" value="FN3"/>
    <property type="match status" value="1"/>
</dbReference>
<comment type="caution">
    <text evidence="6">The sequence shown here is derived from an EMBL/GenBank/DDBJ whole genome shotgun (WGS) entry which is preliminary data.</text>
</comment>
<dbReference type="GO" id="GO:0098609">
    <property type="term" value="P:cell-cell adhesion"/>
    <property type="evidence" value="ECO:0007669"/>
    <property type="project" value="TreeGrafter"/>
</dbReference>
<gene>
    <name evidence="6" type="ORF">OTU49_014918</name>
</gene>
<dbReference type="InterPro" id="IPR013783">
    <property type="entry name" value="Ig-like_fold"/>
</dbReference>
<dbReference type="GO" id="GO:0016020">
    <property type="term" value="C:membrane"/>
    <property type="evidence" value="ECO:0007669"/>
    <property type="project" value="UniProtKB-SubCell"/>
</dbReference>
<feature type="domain" description="Fibronectin type-III" evidence="5">
    <location>
        <begin position="34"/>
        <end position="131"/>
    </location>
</feature>
<dbReference type="InterPro" id="IPR013098">
    <property type="entry name" value="Ig_I-set"/>
</dbReference>
<dbReference type="AlphaFoldDB" id="A0AAW0YGM1"/>
<evidence type="ECO:0000259" key="5">
    <source>
        <dbReference type="PROSITE" id="PS50853"/>
    </source>
</evidence>
<keyword evidence="2" id="KW-1015">Disulfide bond</keyword>
<evidence type="ECO:0000256" key="1">
    <source>
        <dbReference type="ARBA" id="ARBA00022737"/>
    </source>
</evidence>
<reference evidence="6 7" key="1">
    <citation type="journal article" date="2024" name="BMC Genomics">
        <title>Genome assembly of redclaw crayfish (Cherax quadricarinatus) provides insights into its immune adaptation and hypoxia tolerance.</title>
        <authorList>
            <person name="Liu Z."/>
            <person name="Zheng J."/>
            <person name="Li H."/>
            <person name="Fang K."/>
            <person name="Wang S."/>
            <person name="He J."/>
            <person name="Zhou D."/>
            <person name="Weng S."/>
            <person name="Chi M."/>
            <person name="Gu Z."/>
            <person name="He J."/>
            <person name="Li F."/>
            <person name="Wang M."/>
        </authorList>
    </citation>
    <scope>NUCLEOTIDE SEQUENCE [LARGE SCALE GENOMIC DNA]</scope>
    <source>
        <strain evidence="6">ZL_2023a</strain>
    </source>
</reference>
<dbReference type="EMBL" id="JARKIK010000007">
    <property type="protein sequence ID" value="KAK8750606.1"/>
    <property type="molecule type" value="Genomic_DNA"/>
</dbReference>
<accession>A0AAW0YGM1</accession>
<evidence type="ECO:0000313" key="6">
    <source>
        <dbReference type="EMBL" id="KAK8750606.1"/>
    </source>
</evidence>
<dbReference type="CDD" id="cd00063">
    <property type="entry name" value="FN3"/>
    <property type="match status" value="1"/>
</dbReference>
<dbReference type="PANTHER" id="PTHR44170">
    <property type="entry name" value="PROTEIN SIDEKICK"/>
    <property type="match status" value="1"/>
</dbReference>
<evidence type="ECO:0000259" key="4">
    <source>
        <dbReference type="PROSITE" id="PS50835"/>
    </source>
</evidence>
<dbReference type="Proteomes" id="UP001445076">
    <property type="component" value="Unassembled WGS sequence"/>
</dbReference>
<dbReference type="PROSITE" id="PS50835">
    <property type="entry name" value="IG_LIKE"/>
    <property type="match status" value="1"/>
</dbReference>
<feature type="non-terminal residue" evidence="6">
    <location>
        <position position="213"/>
    </location>
</feature>
<evidence type="ECO:0000256" key="3">
    <source>
        <dbReference type="ARBA" id="ARBA00023319"/>
    </source>
</evidence>
<dbReference type="Gene3D" id="2.60.40.10">
    <property type="entry name" value="Immunoglobulins"/>
    <property type="match status" value="2"/>
</dbReference>
<evidence type="ECO:0000256" key="2">
    <source>
        <dbReference type="ARBA" id="ARBA00023157"/>
    </source>
</evidence>
<evidence type="ECO:0000313" key="7">
    <source>
        <dbReference type="Proteomes" id="UP001445076"/>
    </source>
</evidence>
<dbReference type="InterPro" id="IPR003961">
    <property type="entry name" value="FN3_dom"/>
</dbReference>
<dbReference type="InterPro" id="IPR036179">
    <property type="entry name" value="Ig-like_dom_sf"/>
</dbReference>
<dbReference type="SUPFAM" id="SSF49265">
    <property type="entry name" value="Fibronectin type III"/>
    <property type="match status" value="1"/>
</dbReference>
<feature type="domain" description="Ig-like" evidence="4">
    <location>
        <begin position="126"/>
        <end position="213"/>
    </location>
</feature>
<name>A0AAW0YGM1_CHEQU</name>
<dbReference type="PROSITE" id="PS50853">
    <property type="entry name" value="FN3"/>
    <property type="match status" value="1"/>
</dbReference>
<keyword evidence="1" id="KW-0677">Repeat</keyword>
<protein>
    <submittedName>
        <fullName evidence="6">Uncharacterized protein</fullName>
    </submittedName>
</protein>
<dbReference type="FunFam" id="2.60.40.10:FF:000032">
    <property type="entry name" value="palladin isoform X1"/>
    <property type="match status" value="1"/>
</dbReference>
<organism evidence="6 7">
    <name type="scientific">Cherax quadricarinatus</name>
    <name type="common">Australian red claw crayfish</name>
    <dbReference type="NCBI Taxonomy" id="27406"/>
    <lineage>
        <taxon>Eukaryota</taxon>
        <taxon>Metazoa</taxon>
        <taxon>Ecdysozoa</taxon>
        <taxon>Arthropoda</taxon>
        <taxon>Crustacea</taxon>
        <taxon>Multicrustacea</taxon>
        <taxon>Malacostraca</taxon>
        <taxon>Eumalacostraca</taxon>
        <taxon>Eucarida</taxon>
        <taxon>Decapoda</taxon>
        <taxon>Pleocyemata</taxon>
        <taxon>Astacidea</taxon>
        <taxon>Parastacoidea</taxon>
        <taxon>Parastacidae</taxon>
        <taxon>Cherax</taxon>
    </lineage>
</organism>
<keyword evidence="3" id="KW-0393">Immunoglobulin domain</keyword>
<dbReference type="InterPro" id="IPR036116">
    <property type="entry name" value="FN3_sf"/>
</dbReference>